<dbReference type="GO" id="GO:0005829">
    <property type="term" value="C:cytosol"/>
    <property type="evidence" value="ECO:0007669"/>
    <property type="project" value="TreeGrafter"/>
</dbReference>
<dbReference type="NCBIfam" id="NF002542">
    <property type="entry name" value="PRK02101.1-3"/>
    <property type="match status" value="1"/>
</dbReference>
<gene>
    <name evidence="2" type="ORF">SAMN06295912_108158</name>
</gene>
<dbReference type="HAMAP" id="MF_00652">
    <property type="entry name" value="UPF0246"/>
    <property type="match status" value="1"/>
</dbReference>
<dbReference type="RefSeq" id="WP_089219436.1">
    <property type="nucleotide sequence ID" value="NZ_FZOS01000008.1"/>
</dbReference>
<proteinExistence type="inferred from homology"/>
<reference evidence="3" key="1">
    <citation type="submission" date="2017-06" db="EMBL/GenBank/DDBJ databases">
        <authorList>
            <person name="Varghese N."/>
            <person name="Submissions S."/>
        </authorList>
    </citation>
    <scope>NUCLEOTIDE SEQUENCE [LARGE SCALE GENOMIC DNA]</scope>
    <source>
        <strain evidence="3">LNB2</strain>
    </source>
</reference>
<dbReference type="OrthoDB" id="9777133at2"/>
<protein>
    <recommendedName>
        <fullName evidence="1">UPF0246 protein SAMN06295912_108158</fullName>
    </recommendedName>
</protein>
<organism evidence="2 3">
    <name type="scientific">Edaphosphingomonas laterariae</name>
    <dbReference type="NCBI Taxonomy" id="861865"/>
    <lineage>
        <taxon>Bacteria</taxon>
        <taxon>Pseudomonadati</taxon>
        <taxon>Pseudomonadota</taxon>
        <taxon>Alphaproteobacteria</taxon>
        <taxon>Sphingomonadales</taxon>
        <taxon>Rhizorhabdaceae</taxon>
        <taxon>Edaphosphingomonas</taxon>
    </lineage>
</organism>
<evidence type="ECO:0000313" key="2">
    <source>
        <dbReference type="EMBL" id="SNS54118.1"/>
    </source>
</evidence>
<name>A0A239FCA6_9SPHN</name>
<accession>A0A239FCA6</accession>
<dbReference type="PANTHER" id="PTHR30283">
    <property type="entry name" value="PEROXIDE STRESS RESPONSE PROTEIN YAAA"/>
    <property type="match status" value="1"/>
</dbReference>
<dbReference type="PANTHER" id="PTHR30283:SF4">
    <property type="entry name" value="PEROXIDE STRESS RESISTANCE PROTEIN YAAA"/>
    <property type="match status" value="1"/>
</dbReference>
<keyword evidence="3" id="KW-1185">Reference proteome</keyword>
<evidence type="ECO:0000256" key="1">
    <source>
        <dbReference type="HAMAP-Rule" id="MF_00652"/>
    </source>
</evidence>
<dbReference type="Proteomes" id="UP000198281">
    <property type="component" value="Unassembled WGS sequence"/>
</dbReference>
<evidence type="ECO:0000313" key="3">
    <source>
        <dbReference type="Proteomes" id="UP000198281"/>
    </source>
</evidence>
<comment type="similarity">
    <text evidence="1">Belongs to the UPF0246 family.</text>
</comment>
<dbReference type="InterPro" id="IPR005583">
    <property type="entry name" value="YaaA"/>
</dbReference>
<dbReference type="GO" id="GO:0033194">
    <property type="term" value="P:response to hydroperoxide"/>
    <property type="evidence" value="ECO:0007669"/>
    <property type="project" value="TreeGrafter"/>
</dbReference>
<sequence length="258" mass="28651">MLALLSPAKSLDYQRPLPPYAATQPRFAEEAQALAAAAAGLGAKKLGELMHISDKLAALNAERFDNFASADARAALYAFNGDVYLGFEAHSLDEAAIAFAQDHVRILSGLYGLLRPLDLMRPYRLEMGTRWAPGRPKNLYQYWGDRVSRAIADDLAAADTDVLINTASQEYWGVVSQHPPEKTRIITVEFREHGPKGLRFNSFAAKRARGMMARWMCEHRIDRPEHLKGFDSDGYHYDAAGSDGDRWLFVRGAAVPAE</sequence>
<dbReference type="AlphaFoldDB" id="A0A239FCA6"/>
<dbReference type="EMBL" id="FZOS01000008">
    <property type="protein sequence ID" value="SNS54118.1"/>
    <property type="molecule type" value="Genomic_DNA"/>
</dbReference>
<dbReference type="Pfam" id="PF03883">
    <property type="entry name" value="H2O2_YaaD"/>
    <property type="match status" value="1"/>
</dbReference>